<dbReference type="GO" id="GO:0004222">
    <property type="term" value="F:metalloendopeptidase activity"/>
    <property type="evidence" value="ECO:0007669"/>
    <property type="project" value="InterPro"/>
</dbReference>
<dbReference type="Pfam" id="PF01431">
    <property type="entry name" value="Peptidase_M13"/>
    <property type="match status" value="1"/>
</dbReference>
<evidence type="ECO:0000256" key="1">
    <source>
        <dbReference type="ARBA" id="ARBA00001947"/>
    </source>
</evidence>
<dbReference type="PANTHER" id="PTHR11733:SF211">
    <property type="entry name" value="OLIGOPEPTIDASE LIPOPROTEIN M13 FAMILY"/>
    <property type="match status" value="1"/>
</dbReference>
<evidence type="ECO:0000256" key="4">
    <source>
        <dbReference type="ARBA" id="ARBA00022801"/>
    </source>
</evidence>
<dbReference type="GO" id="GO:0005886">
    <property type="term" value="C:plasma membrane"/>
    <property type="evidence" value="ECO:0007669"/>
    <property type="project" value="TreeGrafter"/>
</dbReference>
<evidence type="ECO:0000256" key="2">
    <source>
        <dbReference type="ARBA" id="ARBA00022670"/>
    </source>
</evidence>
<dbReference type="PROSITE" id="PS51885">
    <property type="entry name" value="NEPRILYSIN"/>
    <property type="match status" value="1"/>
</dbReference>
<dbReference type="Gene3D" id="1.10.1380.10">
    <property type="entry name" value="Neutral endopeptidase , domain2"/>
    <property type="match status" value="1"/>
</dbReference>
<evidence type="ECO:0000313" key="11">
    <source>
        <dbReference type="Proteomes" id="UP000283003"/>
    </source>
</evidence>
<sequence>MRPTLLSASLLLLASIGLAAGCSSGNDERAATVQGTGVGVDLDAMDKAVAPGDDFFLYANGNWYQTTEIPADRNSVGVFPDLAASIEQRMQEIVAGLPASKPEAGTPEYLVKTYHDVFVDAAAIEKSGLGPVRSQLRAFDAIETNEDLSRALGKQLRADVDPFNWADIRTSNLFGLFVSAPLSGGLNQPYLLPGGLSLPSREYYTGSGGAMRQAKEALRRNIARTLSLAGRDRAAQRASAVLALETKIAAASPTEAELYDFISAPSSWQQDQFGRKAPGLDWPAFFEAAELADADTVIAYRGENIGRLAALVGSEPVETWRDWLTYRHLADHAEVLPAEFDRAALELDAATTGVKTRASRDKRVFAALDEHLGPAMGQLYAVRFLPVEHRRAIKGMVQTIRKAFAARIDAADWLSPESRDEALAKLDSMRVGIGQPGVGEDYSDFDPKGKGAYALTVALEGRAYRQQVAKLGKPQDRDEWWIRANMANALNLPLQNAINLPAGLLQPPMYNPTADAAANYGAIGAVIGHEMSHGFDALGASFDRDGILSNWWSREEMAEFSRRGAALAKQYSAYHPYPGVVIDGDRTLSENMADLAGLAVAYDAYKGSLDGREPPVIEGLTGEQRFFIAYAQSNRAKDRPEVERNGLRTLAYSPGRYRALTVRNIDAWYRAFDIQPKARLYLPPEERVSIW</sequence>
<feature type="domain" description="Peptidase M13 C-terminal" evidence="8">
    <location>
        <begin position="488"/>
        <end position="688"/>
    </location>
</feature>
<organism evidence="10 11">
    <name type="scientific">Croceicoccus ponticola</name>
    <dbReference type="NCBI Taxonomy" id="2217664"/>
    <lineage>
        <taxon>Bacteria</taxon>
        <taxon>Pseudomonadati</taxon>
        <taxon>Pseudomonadota</taxon>
        <taxon>Alphaproteobacteria</taxon>
        <taxon>Sphingomonadales</taxon>
        <taxon>Erythrobacteraceae</taxon>
        <taxon>Croceicoccus</taxon>
    </lineage>
</organism>
<dbReference type="CDD" id="cd08662">
    <property type="entry name" value="M13"/>
    <property type="match status" value="1"/>
</dbReference>
<dbReference type="InterPro" id="IPR018497">
    <property type="entry name" value="Peptidase_M13_C"/>
</dbReference>
<feature type="chain" id="PRO_5019225838" evidence="7">
    <location>
        <begin position="20"/>
        <end position="691"/>
    </location>
</feature>
<reference evidence="10 11" key="1">
    <citation type="submission" date="2018-12" db="EMBL/GenBank/DDBJ databases">
        <title>Croceicoccus ponticola sp. nov., a lipolytic bacterium isolated from seawater.</title>
        <authorList>
            <person name="Yoon J.-H."/>
        </authorList>
    </citation>
    <scope>NUCLEOTIDE SEQUENCE [LARGE SCALE GENOMIC DNA]</scope>
    <source>
        <strain evidence="10 11">GM-16</strain>
    </source>
</reference>
<dbReference type="Pfam" id="PF05649">
    <property type="entry name" value="Peptidase_M13_N"/>
    <property type="match status" value="1"/>
</dbReference>
<name>A0A437H0Z1_9SPHN</name>
<dbReference type="Proteomes" id="UP000283003">
    <property type="component" value="Unassembled WGS sequence"/>
</dbReference>
<dbReference type="InterPro" id="IPR000718">
    <property type="entry name" value="Peptidase_M13"/>
</dbReference>
<evidence type="ECO:0000259" key="8">
    <source>
        <dbReference type="Pfam" id="PF01431"/>
    </source>
</evidence>
<dbReference type="GO" id="GO:0016485">
    <property type="term" value="P:protein processing"/>
    <property type="evidence" value="ECO:0007669"/>
    <property type="project" value="TreeGrafter"/>
</dbReference>
<keyword evidence="3" id="KW-0479">Metal-binding</keyword>
<keyword evidence="7" id="KW-0732">Signal</keyword>
<comment type="caution">
    <text evidence="10">The sequence shown here is derived from an EMBL/GenBank/DDBJ whole genome shotgun (WGS) entry which is preliminary data.</text>
</comment>
<dbReference type="InterPro" id="IPR008753">
    <property type="entry name" value="Peptidase_M13_N"/>
</dbReference>
<dbReference type="PANTHER" id="PTHR11733">
    <property type="entry name" value="ZINC METALLOPROTEASE FAMILY M13 NEPRILYSIN-RELATED"/>
    <property type="match status" value="1"/>
</dbReference>
<dbReference type="RefSeq" id="WP_127611393.1">
    <property type="nucleotide sequence ID" value="NZ_RXOL01000001.1"/>
</dbReference>
<dbReference type="PROSITE" id="PS51257">
    <property type="entry name" value="PROKAR_LIPOPROTEIN"/>
    <property type="match status" value="1"/>
</dbReference>
<keyword evidence="5" id="KW-0862">Zinc</keyword>
<keyword evidence="4" id="KW-0378">Hydrolase</keyword>
<evidence type="ECO:0000256" key="5">
    <source>
        <dbReference type="ARBA" id="ARBA00022833"/>
    </source>
</evidence>
<keyword evidence="6" id="KW-0482">Metalloprotease</keyword>
<dbReference type="InterPro" id="IPR024079">
    <property type="entry name" value="MetalloPept_cat_dom_sf"/>
</dbReference>
<evidence type="ECO:0000313" key="10">
    <source>
        <dbReference type="EMBL" id="RVQ69203.1"/>
    </source>
</evidence>
<gene>
    <name evidence="10" type="ORF">EKN06_03110</name>
</gene>
<protein>
    <submittedName>
        <fullName evidence="10">M13 family peptidase</fullName>
    </submittedName>
</protein>
<evidence type="ECO:0000259" key="9">
    <source>
        <dbReference type="Pfam" id="PF05649"/>
    </source>
</evidence>
<dbReference type="GO" id="GO:0046872">
    <property type="term" value="F:metal ion binding"/>
    <property type="evidence" value="ECO:0007669"/>
    <property type="project" value="UniProtKB-KW"/>
</dbReference>
<evidence type="ECO:0000256" key="3">
    <source>
        <dbReference type="ARBA" id="ARBA00022723"/>
    </source>
</evidence>
<dbReference type="Gene3D" id="3.40.390.10">
    <property type="entry name" value="Collagenase (Catalytic Domain)"/>
    <property type="match status" value="1"/>
</dbReference>
<feature type="domain" description="Peptidase M13 N-terminal" evidence="9">
    <location>
        <begin position="51"/>
        <end position="436"/>
    </location>
</feature>
<comment type="cofactor">
    <cofactor evidence="1">
        <name>Zn(2+)</name>
        <dbReference type="ChEBI" id="CHEBI:29105"/>
    </cofactor>
</comment>
<dbReference type="EMBL" id="RXOL01000001">
    <property type="protein sequence ID" value="RVQ69203.1"/>
    <property type="molecule type" value="Genomic_DNA"/>
</dbReference>
<keyword evidence="2" id="KW-0645">Protease</keyword>
<dbReference type="SUPFAM" id="SSF55486">
    <property type="entry name" value="Metalloproteases ('zincins'), catalytic domain"/>
    <property type="match status" value="1"/>
</dbReference>
<dbReference type="OrthoDB" id="9775677at2"/>
<feature type="signal peptide" evidence="7">
    <location>
        <begin position="1"/>
        <end position="19"/>
    </location>
</feature>
<evidence type="ECO:0000256" key="6">
    <source>
        <dbReference type="ARBA" id="ARBA00023049"/>
    </source>
</evidence>
<dbReference type="InterPro" id="IPR042089">
    <property type="entry name" value="Peptidase_M13_dom_2"/>
</dbReference>
<proteinExistence type="predicted"/>
<dbReference type="PRINTS" id="PR00786">
    <property type="entry name" value="NEPRILYSIN"/>
</dbReference>
<evidence type="ECO:0000256" key="7">
    <source>
        <dbReference type="SAM" id="SignalP"/>
    </source>
</evidence>
<accession>A0A437H0Z1</accession>
<keyword evidence="11" id="KW-1185">Reference proteome</keyword>
<dbReference type="AlphaFoldDB" id="A0A437H0Z1"/>